<dbReference type="PROSITE" id="PS51277">
    <property type="entry name" value="BURP"/>
    <property type="match status" value="1"/>
</dbReference>
<comment type="caution">
    <text evidence="2">The sequence shown here is derived from an EMBL/GenBank/DDBJ whole genome shotgun (WGS) entry which is preliminary data.</text>
</comment>
<dbReference type="SMART" id="SM01045">
    <property type="entry name" value="BURP"/>
    <property type="match status" value="1"/>
</dbReference>
<dbReference type="EMBL" id="CM035415">
    <property type="protein sequence ID" value="KAH7427773.1"/>
    <property type="molecule type" value="Genomic_DNA"/>
</dbReference>
<dbReference type="InterPro" id="IPR004873">
    <property type="entry name" value="BURP_dom"/>
</dbReference>
<organism evidence="2 3">
    <name type="scientific">Ceratopteris richardii</name>
    <name type="common">Triangle waterfern</name>
    <dbReference type="NCBI Taxonomy" id="49495"/>
    <lineage>
        <taxon>Eukaryota</taxon>
        <taxon>Viridiplantae</taxon>
        <taxon>Streptophyta</taxon>
        <taxon>Embryophyta</taxon>
        <taxon>Tracheophyta</taxon>
        <taxon>Polypodiopsida</taxon>
        <taxon>Polypodiidae</taxon>
        <taxon>Polypodiales</taxon>
        <taxon>Pteridineae</taxon>
        <taxon>Pteridaceae</taxon>
        <taxon>Parkerioideae</taxon>
        <taxon>Ceratopteris</taxon>
    </lineage>
</organism>
<dbReference type="Proteomes" id="UP000825935">
    <property type="component" value="Chromosome 10"/>
</dbReference>
<accession>A0A8T2U1V8</accession>
<keyword evidence="3" id="KW-1185">Reference proteome</keyword>
<dbReference type="Pfam" id="PF03181">
    <property type="entry name" value="BURP"/>
    <property type="match status" value="1"/>
</dbReference>
<dbReference type="InterPro" id="IPR044816">
    <property type="entry name" value="BURP"/>
</dbReference>
<evidence type="ECO:0000259" key="1">
    <source>
        <dbReference type="PROSITE" id="PS51277"/>
    </source>
</evidence>
<dbReference type="PANTHER" id="PTHR31236">
    <property type="entry name" value="BURP DOMAIN PROTEIN USPL1-LIKE"/>
    <property type="match status" value="1"/>
</dbReference>
<evidence type="ECO:0000313" key="2">
    <source>
        <dbReference type="EMBL" id="KAH7427773.1"/>
    </source>
</evidence>
<name>A0A8T2U1V8_CERRI</name>
<protein>
    <recommendedName>
        <fullName evidence="1">BURP domain-containing protein</fullName>
    </recommendedName>
</protein>
<sequence length="387" mass="42684">MAFRPSQHNRTISAGLAAILLVTVASFLGRNAAAASTTRSRREMMQQTNAQSSDAWLLQMLAGMRSPLSKAESDRFAELYKKTGSVGDLCEAGKLYCDAKSFNLYYQNLLQFDGKKQEKDISVFFRETELLVGREISIEDPRLQSAALEKNRLQLAEFDTPSGSVGMSKYNYLNVAKMPERSFLPAELAQTLPFSSDSAVKVFQLDPSSILAQESAKTFQICQEGIHKDGTTELNGEAAACATSLEALQSLVRSPMLLGPHDAANVKALSTDERLHSGSSFRGKVVKVSLEASVEQRHAVCHNLMYPSAVYFCHYLQRTRVYTVMLQPLDAAGAQQRHLVRAIAMCHMDTTGWNPRHLAFQNLLTLPGHGEACHWVLQGSMTFVPTA</sequence>
<dbReference type="PANTHER" id="PTHR31236:SF45">
    <property type="entry name" value="BURP DOMAIN-CONTAINING PROTEIN"/>
    <property type="match status" value="1"/>
</dbReference>
<feature type="domain" description="BURP" evidence="1">
    <location>
        <begin position="146"/>
        <end position="386"/>
    </location>
</feature>
<reference evidence="2" key="1">
    <citation type="submission" date="2021-08" db="EMBL/GenBank/DDBJ databases">
        <title>WGS assembly of Ceratopteris richardii.</title>
        <authorList>
            <person name="Marchant D.B."/>
            <person name="Chen G."/>
            <person name="Jenkins J."/>
            <person name="Shu S."/>
            <person name="Leebens-Mack J."/>
            <person name="Grimwood J."/>
            <person name="Schmutz J."/>
            <person name="Soltis P."/>
            <person name="Soltis D."/>
            <person name="Chen Z.-H."/>
        </authorList>
    </citation>
    <scope>NUCLEOTIDE SEQUENCE</scope>
    <source>
        <strain evidence="2">Whitten #5841</strain>
        <tissue evidence="2">Leaf</tissue>
    </source>
</reference>
<dbReference type="OrthoDB" id="1909293at2759"/>
<dbReference type="AlphaFoldDB" id="A0A8T2U1V8"/>
<evidence type="ECO:0000313" key="3">
    <source>
        <dbReference type="Proteomes" id="UP000825935"/>
    </source>
</evidence>
<gene>
    <name evidence="2" type="ORF">KP509_10G059300</name>
</gene>
<proteinExistence type="predicted"/>